<dbReference type="EMBL" id="BX284605">
    <property type="protein sequence ID" value="CCD63013.1"/>
    <property type="molecule type" value="Genomic_DNA"/>
</dbReference>
<evidence type="ECO:0000256" key="1">
    <source>
        <dbReference type="SAM" id="SignalP"/>
    </source>
</evidence>
<dbReference type="PaxDb" id="6239-C04F5.3"/>
<evidence type="ECO:0000313" key="4">
    <source>
        <dbReference type="WormBase" id="C04F5.3"/>
    </source>
</evidence>
<dbReference type="AGR" id="WB:WBGene00006782"/>
<dbReference type="WormBase" id="C04F5.3">
    <property type="protein sequence ID" value="CE27791"/>
    <property type="gene ID" value="WBGene00006782"/>
    <property type="gene designation" value="unc-46"/>
</dbReference>
<dbReference type="AlphaFoldDB" id="Q9GZD5"/>
<evidence type="ECO:0000313" key="2">
    <source>
        <dbReference type="EMBL" id="CCD63013.1"/>
    </source>
</evidence>
<sequence>MNLFYFLLISSFTDALTTSTAITSTGIESSFVHENQTIGLKKENGDTCISVTFQVKILNQQNNNSVPIDFHLPSGLIKGNCAVTRKSKAVISSTIEETDGRMKTLKFVFRTEEMRAKRLDELRWQLNKVIYEEKFAGSSAVFESDNSSVIFSAPLTQKYVCEDRINVTLHSVNFDFPILVMFSPEIDVQPYGPKSNFYICERSRKRTLSESLQHRSTVFCGVVLALSSIAHIVGHMLRRHFMPHRKELYENLDKLPAMN</sequence>
<dbReference type="Gene3D" id="2.40.160.110">
    <property type="match status" value="1"/>
</dbReference>
<keyword evidence="1" id="KW-0732">Signal</keyword>
<dbReference type="HOGENOM" id="CLU_096196_0_0_1"/>
<dbReference type="RefSeq" id="NP_504365.1">
    <property type="nucleotide sequence ID" value="NM_071964.5"/>
</dbReference>
<protein>
    <submittedName>
        <fullName evidence="2">Lysosome-associated membrane glycoprotein 5</fullName>
    </submittedName>
</protein>
<dbReference type="STRING" id="6239.C04F5.3.1"/>
<dbReference type="KEGG" id="cel:CELE_C04F5.3"/>
<dbReference type="InParanoid" id="Q9GZD5"/>
<name>Q9GZD5_CAEEL</name>
<evidence type="ECO:0000313" key="3">
    <source>
        <dbReference type="Proteomes" id="UP000001940"/>
    </source>
</evidence>
<dbReference type="GO" id="GO:0031410">
    <property type="term" value="C:cytoplasmic vesicle"/>
    <property type="evidence" value="ECO:0000314"/>
    <property type="project" value="WormBase"/>
</dbReference>
<dbReference type="CTD" id="178897"/>
<organism evidence="2 3">
    <name type="scientific">Caenorhabditis elegans</name>
    <dbReference type="NCBI Taxonomy" id="6239"/>
    <lineage>
        <taxon>Eukaryota</taxon>
        <taxon>Metazoa</taxon>
        <taxon>Ecdysozoa</taxon>
        <taxon>Nematoda</taxon>
        <taxon>Chromadorea</taxon>
        <taxon>Rhabditida</taxon>
        <taxon>Rhabditina</taxon>
        <taxon>Rhabditomorpha</taxon>
        <taxon>Rhabditoidea</taxon>
        <taxon>Rhabditidae</taxon>
        <taxon>Peloderinae</taxon>
        <taxon>Caenorhabditis</taxon>
    </lineage>
</organism>
<dbReference type="GO" id="GO:0031594">
    <property type="term" value="C:neuromuscular junction"/>
    <property type="evidence" value="ECO:0000314"/>
    <property type="project" value="WormBase"/>
</dbReference>
<dbReference type="OrthoDB" id="5912629at2759"/>
<feature type="signal peptide" evidence="1">
    <location>
        <begin position="1"/>
        <end position="15"/>
    </location>
</feature>
<gene>
    <name evidence="2 4" type="primary">unc-46</name>
    <name evidence="4" type="ORF">C04F5.3</name>
    <name evidence="2" type="ORF">CELE_C04F5.3</name>
</gene>
<dbReference type="eggNOG" id="ENOG502SB8U">
    <property type="taxonomic scope" value="Eukaryota"/>
</dbReference>
<dbReference type="UCSC" id="C04F5.3">
    <property type="organism name" value="c. elegans"/>
</dbReference>
<dbReference type="SMR" id="Q9GZD5"/>
<keyword evidence="3" id="KW-1185">Reference proteome</keyword>
<reference evidence="2 3" key="1">
    <citation type="journal article" date="1998" name="Science">
        <title>Genome sequence of the nematode C. elegans: a platform for investigating biology.</title>
        <authorList>
            <consortium name="The C. elegans sequencing consortium"/>
            <person name="Sulson J.E."/>
            <person name="Waterston R."/>
        </authorList>
    </citation>
    <scope>NUCLEOTIDE SEQUENCE [LARGE SCALE GENOMIC DNA]</scope>
    <source>
        <strain evidence="2 3">Bristol N2</strain>
    </source>
</reference>
<proteinExistence type="predicted"/>
<dbReference type="Bgee" id="WBGene00006782">
    <property type="expression patterns" value="Expressed in larva and 3 other cell types or tissues"/>
</dbReference>
<dbReference type="DIP" id="DIP-24303N"/>
<feature type="chain" id="PRO_5012813626" evidence="1">
    <location>
        <begin position="16"/>
        <end position="259"/>
    </location>
</feature>
<dbReference type="Proteomes" id="UP000001940">
    <property type="component" value="Chromosome V"/>
</dbReference>
<dbReference type="GeneID" id="178897"/>
<accession>Q9GZD5</accession>
<dbReference type="OMA" id="ELRWQLN"/>